<dbReference type="Proteomes" id="UP000572268">
    <property type="component" value="Unassembled WGS sequence"/>
</dbReference>
<evidence type="ECO:0000313" key="5">
    <source>
        <dbReference type="Proteomes" id="UP000572268"/>
    </source>
</evidence>
<evidence type="ECO:0000313" key="4">
    <source>
        <dbReference type="Proteomes" id="UP000570595"/>
    </source>
</evidence>
<feature type="compositionally biased region" description="Polar residues" evidence="1">
    <location>
        <begin position="64"/>
        <end position="73"/>
    </location>
</feature>
<reference evidence="4 5" key="1">
    <citation type="submission" date="2020-04" db="EMBL/GenBank/DDBJ databases">
        <title>Perkinsus olseni comparative genomics.</title>
        <authorList>
            <person name="Bogema D.R."/>
        </authorList>
    </citation>
    <scope>NUCLEOTIDE SEQUENCE [LARGE SCALE GENOMIC DNA]</scope>
    <source>
        <strain evidence="2">ATCC PRA-179</strain>
        <strain evidence="3">ATCC PRA-31</strain>
    </source>
</reference>
<gene>
    <name evidence="3" type="ORF">FOL46_005866</name>
    <name evidence="2" type="ORF">FOZ61_006412</name>
</gene>
<dbReference type="OrthoDB" id="10290605at2759"/>
<feature type="region of interest" description="Disordered" evidence="1">
    <location>
        <begin position="1"/>
        <end position="73"/>
    </location>
</feature>
<dbReference type="Proteomes" id="UP000570595">
    <property type="component" value="Unassembled WGS sequence"/>
</dbReference>
<dbReference type="AlphaFoldDB" id="A0A7J6LDI7"/>
<feature type="compositionally biased region" description="Polar residues" evidence="1">
    <location>
        <begin position="541"/>
        <end position="554"/>
    </location>
</feature>
<protein>
    <submittedName>
        <fullName evidence="2">Uncharacterized protein</fullName>
    </submittedName>
</protein>
<feature type="region of interest" description="Disordered" evidence="1">
    <location>
        <begin position="535"/>
        <end position="560"/>
    </location>
</feature>
<evidence type="ECO:0000313" key="3">
    <source>
        <dbReference type="EMBL" id="KAF4661057.1"/>
    </source>
</evidence>
<evidence type="ECO:0000313" key="2">
    <source>
        <dbReference type="EMBL" id="KAF4657236.1"/>
    </source>
</evidence>
<dbReference type="EMBL" id="JABANN010000367">
    <property type="protein sequence ID" value="KAF4661057.1"/>
    <property type="molecule type" value="Genomic_DNA"/>
</dbReference>
<comment type="caution">
    <text evidence="2">The sequence shown here is derived from an EMBL/GenBank/DDBJ whole genome shotgun (WGS) entry which is preliminary data.</text>
</comment>
<sequence length="693" mass="75931">MSIPTSLELTKEEETLAMMANDKHNHPRNTTSSSQLEHYRDQQRRSPRLLGQPPGPGLPYIRQQPPSGAVQQSIPVNPWPADQFQLPTAVPERPPTSTATPAIGYNESCFTVPERLPTSTDTPAIGYNGSCFPVPERSPTSTVTPAVGYNNSWFPVSERPPTSTVTPAVGYNNSWFPVSERPPTSTGRITHQQDIPTTQHLPWHCQQRSDAYAPSKADPTAIHGLQTPYLGARHALGTPTVGYQTPTQSAWEAPAGRDERYSVHSAHSQTGHNTATVPIFTVDGQWVYLPLASDQPDKDGIGSAEMDRIEKAAGHLGESWKRDHPPFQGVTDPTLSLSSVLRQWYEFCRAQWKMPTSPAASRAFLSTALGNTLSNEIMTAQNKAFPTDLASRHYYFLLHHFAVSYLLLHHKKNDHVTALLQSLMTMRQDATTELAVFLGQVADRLRELQFASGAQAIAVSHLANVILTSLASPFNDWYYQEYRQHILQRRPVTIETILSTFRVMVERSRMVGPSFPMTQQDSANASLVKSAPGMPAFYTQPGKTESKPTGSTSAKAGPAGQQRQETGFCYRCLKNVGHSDIDCPAQEPAHRAKRCPCGSTRHKAQKCRMKAGGTLMCRRCGNHARAGVPHRSGMCPLTLEDIKALDKPSTSGNGVTTFVTLETVPATTGYNASCFAVPARPQTTAVSAPNGYN</sequence>
<organism evidence="2 4">
    <name type="scientific">Perkinsus olseni</name>
    <name type="common">Perkinsus atlanticus</name>
    <dbReference type="NCBI Taxonomy" id="32597"/>
    <lineage>
        <taxon>Eukaryota</taxon>
        <taxon>Sar</taxon>
        <taxon>Alveolata</taxon>
        <taxon>Perkinsozoa</taxon>
        <taxon>Perkinsea</taxon>
        <taxon>Perkinsida</taxon>
        <taxon>Perkinsidae</taxon>
        <taxon>Perkinsus</taxon>
    </lineage>
</organism>
<dbReference type="EMBL" id="JABAHT010000365">
    <property type="protein sequence ID" value="KAF4657236.1"/>
    <property type="molecule type" value="Genomic_DNA"/>
</dbReference>
<feature type="non-terminal residue" evidence="2">
    <location>
        <position position="693"/>
    </location>
</feature>
<evidence type="ECO:0000256" key="1">
    <source>
        <dbReference type="SAM" id="MobiDB-lite"/>
    </source>
</evidence>
<accession>A0A7J6LDI7</accession>
<proteinExistence type="predicted"/>
<name>A0A7J6LDI7_PEROL</name>